<evidence type="ECO:0000313" key="4">
    <source>
        <dbReference type="Proteomes" id="UP000837958"/>
    </source>
</evidence>
<dbReference type="RefSeq" id="WP_005656677.1">
    <property type="nucleotide sequence ID" value="NZ_AAZF01000003.1"/>
</dbReference>
<reference evidence="2 3" key="1">
    <citation type="journal article" date="2007" name="Genome Biol.">
        <title>Characterization and modeling of the Haemophilus influenzae core and supragenomes based on the complete genomic sequences of Rd and 12 clinical nontypeable strains.</title>
        <authorList>
            <person name="Hogg J.S."/>
            <person name="Hu F.Z."/>
            <person name="Janto B."/>
            <person name="Boissy R."/>
            <person name="Hayes J."/>
            <person name="Keefe R."/>
            <person name="Post J.C."/>
            <person name="Ehrlich G.D."/>
        </authorList>
    </citation>
    <scope>NUCLEOTIDE SEQUENCE [LARGE SCALE GENOMIC DNA]</scope>
    <source>
        <strain evidence="2">3655</strain>
        <strain evidence="3">NTHi 3655</strain>
    </source>
</reference>
<dbReference type="GO" id="GO:0051276">
    <property type="term" value="P:chromosome organization"/>
    <property type="evidence" value="ECO:0007669"/>
    <property type="project" value="InterPro"/>
</dbReference>
<organism evidence="2 3">
    <name type="scientific">Haemophilus influenzae (strain NTHi 3655)</name>
    <dbReference type="NCBI Taxonomy" id="375177"/>
    <lineage>
        <taxon>Bacteria</taxon>
        <taxon>Pseudomonadati</taxon>
        <taxon>Pseudomonadota</taxon>
        <taxon>Gammaproteobacteria</taxon>
        <taxon>Pasteurellales</taxon>
        <taxon>Pasteurellaceae</taxon>
        <taxon>Haemophilus</taxon>
    </lineage>
</organism>
<dbReference type="AlphaFoldDB" id="A0A0H3PHU4"/>
<dbReference type="InterPro" id="IPR005335">
    <property type="entry name" value="Terminase_ssu"/>
</dbReference>
<protein>
    <submittedName>
        <fullName evidence="1">Terminase small subunit</fullName>
    </submittedName>
</protein>
<evidence type="ECO:0000313" key="1">
    <source>
        <dbReference type="EMBL" id="CAH0451268.1"/>
    </source>
</evidence>
<reference evidence="4" key="2">
    <citation type="submission" date="2021-11" db="EMBL/GenBank/DDBJ databases">
        <authorList>
            <person name="Riesbeck K."/>
        </authorList>
    </citation>
    <scope>NUCLEOTIDE SEQUENCE [LARGE SCALE GENOMIC DNA]</scope>
</reference>
<accession>A0A0H3PHU4</accession>
<dbReference type="Pfam" id="PF03592">
    <property type="entry name" value="Terminase_2"/>
    <property type="match status" value="1"/>
</dbReference>
<dbReference type="Proteomes" id="UP000837958">
    <property type="component" value="Chromosome"/>
</dbReference>
<evidence type="ECO:0000313" key="3">
    <source>
        <dbReference type="Proteomes" id="UP000003185"/>
    </source>
</evidence>
<dbReference type="InterPro" id="IPR038713">
    <property type="entry name" value="Terminase_Gp1_N_sf"/>
</dbReference>
<gene>
    <name evidence="2" type="ORF">CGSHi3655_09041</name>
    <name evidence="1" type="ORF">KRLU3655_LOCUS1344</name>
</gene>
<name>A0A0H3PHU4_HAEI3</name>
<proteinExistence type="predicted"/>
<dbReference type="EMBL" id="OV040719">
    <property type="protein sequence ID" value="CAH0451268.1"/>
    <property type="molecule type" value="Genomic_DNA"/>
</dbReference>
<evidence type="ECO:0000313" key="2">
    <source>
        <dbReference type="EMBL" id="EDJ93061.1"/>
    </source>
</evidence>
<dbReference type="Gene3D" id="1.10.10.1400">
    <property type="entry name" value="Terminase, small subunit, N-terminal DNA-binding domain, HTH motif"/>
    <property type="match status" value="1"/>
</dbReference>
<reference evidence="1" key="3">
    <citation type="submission" date="2024-01" db="EMBL/GenBank/DDBJ databases">
        <authorList>
            <person name="Riesbeck K."/>
        </authorList>
    </citation>
    <scope>NUCLEOTIDE SEQUENCE</scope>
    <source>
        <strain evidence="1">3655</strain>
    </source>
</reference>
<sequence length="189" mass="21351">MSDVKGKSTSGRGLTPKQEKFCQLYIELGNASEAYRQSYDCQDMKSESINRLAKKELDKIKIRSRVDVLQQEHRQRHNLTLDNIIADLQEYRDICMGRKPLTITTVVKNAQEGTAQSVNTECFVFEPTGANKALELLGKHLGMFTQKMELSGDLHIEQHAELNLSGLSIDELEQLEKLLAKGNPEQDSD</sequence>
<dbReference type="Proteomes" id="UP000003185">
    <property type="component" value="Unassembled WGS sequence"/>
</dbReference>
<dbReference type="EMBL" id="AAZF01000003">
    <property type="protein sequence ID" value="EDJ93061.1"/>
    <property type="molecule type" value="Genomic_DNA"/>
</dbReference>